<dbReference type="GO" id="GO:0046872">
    <property type="term" value="F:metal ion binding"/>
    <property type="evidence" value="ECO:0007669"/>
    <property type="project" value="UniProtKB-KW"/>
</dbReference>
<gene>
    <name evidence="4" type="ORF">CVE23_10575</name>
</gene>
<dbReference type="GO" id="GO:0051287">
    <property type="term" value="F:NAD binding"/>
    <property type="evidence" value="ECO:0007669"/>
    <property type="project" value="InterPro"/>
</dbReference>
<keyword evidence="3" id="KW-0520">NAD</keyword>
<dbReference type="Pfam" id="PF04166">
    <property type="entry name" value="PdxA"/>
    <property type="match status" value="1"/>
</dbReference>
<keyword evidence="1" id="KW-0479">Metal-binding</keyword>
<protein>
    <submittedName>
        <fullName evidence="4">4-hydroxythreonine-4-phosphate dehydrogenase PdxA</fullName>
    </submittedName>
</protein>
<evidence type="ECO:0000313" key="5">
    <source>
        <dbReference type="Proteomes" id="UP000231901"/>
    </source>
</evidence>
<dbReference type="InterPro" id="IPR005255">
    <property type="entry name" value="PdxA_fam"/>
</dbReference>
<evidence type="ECO:0000256" key="3">
    <source>
        <dbReference type="ARBA" id="ARBA00023027"/>
    </source>
</evidence>
<accession>A0A2K8QLK2</accession>
<evidence type="ECO:0000256" key="2">
    <source>
        <dbReference type="ARBA" id="ARBA00023002"/>
    </source>
</evidence>
<dbReference type="NCBIfam" id="TIGR00557">
    <property type="entry name" value="pdxA"/>
    <property type="match status" value="1"/>
</dbReference>
<name>A0A2K8QLK2_9GAMM</name>
<organism evidence="4 5">
    <name type="scientific">Dickeya fangzhongdai</name>
    <dbReference type="NCBI Taxonomy" id="1778540"/>
    <lineage>
        <taxon>Bacteria</taxon>
        <taxon>Pseudomonadati</taxon>
        <taxon>Pseudomonadota</taxon>
        <taxon>Gammaproteobacteria</taxon>
        <taxon>Enterobacterales</taxon>
        <taxon>Pectobacteriaceae</taxon>
        <taxon>Dickeya</taxon>
    </lineage>
</organism>
<evidence type="ECO:0000313" key="4">
    <source>
        <dbReference type="EMBL" id="ATZ94373.1"/>
    </source>
</evidence>
<proteinExistence type="predicted"/>
<dbReference type="GO" id="GO:0016491">
    <property type="term" value="F:oxidoreductase activity"/>
    <property type="evidence" value="ECO:0007669"/>
    <property type="project" value="UniProtKB-KW"/>
</dbReference>
<sequence length="341" mass="37306">MSVEKKPVVDRKPVVALTVGDPAGIGPEISVATMMNQTVYEECRPFLIGSVPIIRRAMAIWNCDFAINVIHSLAEARFTWGTLDVLETGDYDCDGIVWGKVQKQAGQMSLDYVMKSIALGMAGEIDVVSTAPIHKEAIKLAGCKLPGHTEIYQVETGSDYGLTMFHVQKLRVFFVSRHMALKDACDYANKERVLACVQQIHHEFTALNIKQPRIAVAALNPHASDNGLFGREEKDNLIPAVQAAQALGINAIGPVPADSVFHLGKLGHYDAILSLYHDQGHIACKTLDFERSVTITFGLPFMRSSVDHGTAFDIAGTGKAGTVSMLESTLVAARYWKMKHR</sequence>
<keyword evidence="2" id="KW-0560">Oxidoreductase</keyword>
<dbReference type="RefSeq" id="WP_100849499.1">
    <property type="nucleotide sequence ID" value="NZ_BMJF01000001.1"/>
</dbReference>
<evidence type="ECO:0000256" key="1">
    <source>
        <dbReference type="ARBA" id="ARBA00022723"/>
    </source>
</evidence>
<dbReference type="GeneID" id="66564777"/>
<dbReference type="Proteomes" id="UP000231901">
    <property type="component" value="Chromosome"/>
</dbReference>
<dbReference type="AlphaFoldDB" id="A0A2K8QLK2"/>
<dbReference type="NCBIfam" id="NF002992">
    <property type="entry name" value="PRK03743.1"/>
    <property type="match status" value="1"/>
</dbReference>
<dbReference type="PANTHER" id="PTHR30004">
    <property type="entry name" value="4-HYDROXYTHREONINE-4-PHOSPHATE DEHYDROGENASE"/>
    <property type="match status" value="1"/>
</dbReference>
<dbReference type="KEGG" id="dfn:CVE23_10575"/>
<keyword evidence="5" id="KW-1185">Reference proteome</keyword>
<reference evidence="5" key="1">
    <citation type="journal article" date="2018" name="Genome Announc.">
        <title>Complete genome sequence of a Dickeya fangzhongdai type strain causing bleeding canker of pear tree trunks.</title>
        <authorList>
            <person name="Zhao Y."/>
            <person name="Tian Y."/>
            <person name="Li X."/>
            <person name="Hu B."/>
        </authorList>
    </citation>
    <scope>NUCLEOTIDE SEQUENCE [LARGE SCALE GENOMIC DNA]</scope>
    <source>
        <strain evidence="5">DSM 101947</strain>
    </source>
</reference>
<dbReference type="PANTHER" id="PTHR30004:SF6">
    <property type="entry name" value="D-THREONATE 4-PHOSPHATE DEHYDROGENASE"/>
    <property type="match status" value="1"/>
</dbReference>
<dbReference type="EMBL" id="CP025003">
    <property type="protein sequence ID" value="ATZ94373.1"/>
    <property type="molecule type" value="Genomic_DNA"/>
</dbReference>
<dbReference type="Gene3D" id="3.40.718.10">
    <property type="entry name" value="Isopropylmalate Dehydrogenase"/>
    <property type="match status" value="1"/>
</dbReference>
<dbReference type="SUPFAM" id="SSF53659">
    <property type="entry name" value="Isocitrate/Isopropylmalate dehydrogenase-like"/>
    <property type="match status" value="1"/>
</dbReference>